<proteinExistence type="predicted"/>
<protein>
    <submittedName>
        <fullName evidence="2">CBS domain-containing protein</fullName>
    </submittedName>
</protein>
<dbReference type="InterPro" id="IPR046342">
    <property type="entry name" value="CBS_dom_sf"/>
</dbReference>
<reference evidence="2 3" key="1">
    <citation type="submission" date="2019-04" db="EMBL/GenBank/DDBJ databases">
        <title>Psychroflexus halotolerans sp. nov., isolated from a marine solar saltern.</title>
        <authorList>
            <person name="Feng X."/>
        </authorList>
    </citation>
    <scope>NUCLEOTIDE SEQUENCE [LARGE SCALE GENOMIC DNA]</scope>
    <source>
        <strain evidence="2 3">WDS2C27</strain>
    </source>
</reference>
<keyword evidence="3" id="KW-1185">Reference proteome</keyword>
<dbReference type="InterPro" id="IPR000644">
    <property type="entry name" value="CBS_dom"/>
</dbReference>
<dbReference type="AlphaFoldDB" id="A0A4U5TNC5"/>
<feature type="domain" description="CBS" evidence="1">
    <location>
        <begin position="70"/>
        <end position="115"/>
    </location>
</feature>
<evidence type="ECO:0000313" key="2">
    <source>
        <dbReference type="EMBL" id="TKS55459.1"/>
    </source>
</evidence>
<dbReference type="OrthoDB" id="1523762at2"/>
<name>A0A4U5TNC5_9FLAO</name>
<dbReference type="EMBL" id="SWMU01000006">
    <property type="protein sequence ID" value="TKS55459.1"/>
    <property type="molecule type" value="Genomic_DNA"/>
</dbReference>
<comment type="caution">
    <text evidence="2">The sequence shown here is derived from an EMBL/GenBank/DDBJ whole genome shotgun (WGS) entry which is preliminary data.</text>
</comment>
<evidence type="ECO:0000313" key="3">
    <source>
        <dbReference type="Proteomes" id="UP000306552"/>
    </source>
</evidence>
<dbReference type="SUPFAM" id="SSF54631">
    <property type="entry name" value="CBS-domain pair"/>
    <property type="match status" value="1"/>
</dbReference>
<organism evidence="2 3">
    <name type="scientific">Mesohalobacter halotolerans</name>
    <dbReference type="NCBI Taxonomy" id="1883405"/>
    <lineage>
        <taxon>Bacteria</taxon>
        <taxon>Pseudomonadati</taxon>
        <taxon>Bacteroidota</taxon>
        <taxon>Flavobacteriia</taxon>
        <taxon>Flavobacteriales</taxon>
        <taxon>Flavobacteriaceae</taxon>
        <taxon>Mesohalobacter</taxon>
    </lineage>
</organism>
<evidence type="ECO:0000259" key="1">
    <source>
        <dbReference type="Pfam" id="PF00571"/>
    </source>
</evidence>
<dbReference type="Proteomes" id="UP000306552">
    <property type="component" value="Unassembled WGS sequence"/>
</dbReference>
<dbReference type="Pfam" id="PF00571">
    <property type="entry name" value="CBS"/>
    <property type="match status" value="1"/>
</dbReference>
<dbReference type="RefSeq" id="WP_138932830.1">
    <property type="nucleotide sequence ID" value="NZ_SWMU01000006.1"/>
</dbReference>
<gene>
    <name evidence="2" type="ORF">FCN74_11895</name>
</gene>
<accession>A0A4U5TNC5</accession>
<sequence>MKFENHIHNTPALKVDQSILEAKNLFDKSKLNSLVVLKGSQFKGLVFEEDLCQYDNTQTIEEQRELLKDIYLYEDFSIFDWFKIISQNQIHDIPIISKANKYLGNLNFNDIINKFANTGLNVEMSSILILSKPSTDFRYSEIFQIIEANEAKVYGSYINYTDKDRTEVVVNLHHQGLNELLQSFRRYDYNVISFHQEDQHRETLKNNSEYLSKYLTV</sequence>
<dbReference type="Gene3D" id="3.10.580.10">
    <property type="entry name" value="CBS-domain"/>
    <property type="match status" value="1"/>
</dbReference>